<evidence type="ECO:0000256" key="3">
    <source>
        <dbReference type="ARBA" id="ARBA00022475"/>
    </source>
</evidence>
<dbReference type="Pfam" id="PF02472">
    <property type="entry name" value="ExbD"/>
    <property type="match status" value="1"/>
</dbReference>
<accession>A0A845QAV6</accession>
<dbReference type="InterPro" id="IPR003400">
    <property type="entry name" value="ExbD"/>
</dbReference>
<protein>
    <submittedName>
        <fullName evidence="9">Biopolymer transporter ExbD</fullName>
    </submittedName>
</protein>
<comment type="similarity">
    <text evidence="2 7">Belongs to the ExbD/TolR family.</text>
</comment>
<dbReference type="RefSeq" id="WP_160587678.1">
    <property type="nucleotide sequence ID" value="NZ_BMHN01000001.1"/>
</dbReference>
<dbReference type="GO" id="GO:0005886">
    <property type="term" value="C:plasma membrane"/>
    <property type="evidence" value="ECO:0007669"/>
    <property type="project" value="UniProtKB-SubCell"/>
</dbReference>
<dbReference type="OrthoDB" id="7359438at2"/>
<keyword evidence="4 7" id="KW-0812">Transmembrane</keyword>
<dbReference type="GO" id="GO:0022857">
    <property type="term" value="F:transmembrane transporter activity"/>
    <property type="evidence" value="ECO:0007669"/>
    <property type="project" value="InterPro"/>
</dbReference>
<dbReference type="Gene3D" id="3.30.420.270">
    <property type="match status" value="1"/>
</dbReference>
<evidence type="ECO:0000313" key="9">
    <source>
        <dbReference type="EMBL" id="NBG95775.1"/>
    </source>
</evidence>
<evidence type="ECO:0000256" key="2">
    <source>
        <dbReference type="ARBA" id="ARBA00005811"/>
    </source>
</evidence>
<feature type="transmembrane region" description="Helical" evidence="8">
    <location>
        <begin position="21"/>
        <end position="40"/>
    </location>
</feature>
<keyword evidence="3" id="KW-1003">Cell membrane</keyword>
<keyword evidence="7" id="KW-0653">Protein transport</keyword>
<keyword evidence="10" id="KW-1185">Reference proteome</keyword>
<evidence type="ECO:0000256" key="5">
    <source>
        <dbReference type="ARBA" id="ARBA00022989"/>
    </source>
</evidence>
<gene>
    <name evidence="9" type="ORF">GTQ45_08520</name>
</gene>
<dbReference type="AlphaFoldDB" id="A0A845QAV6"/>
<evidence type="ECO:0000256" key="1">
    <source>
        <dbReference type="ARBA" id="ARBA00004162"/>
    </source>
</evidence>
<dbReference type="PANTHER" id="PTHR30558:SF7">
    <property type="entry name" value="TOL-PAL SYSTEM PROTEIN TOLR"/>
    <property type="match status" value="1"/>
</dbReference>
<evidence type="ECO:0000256" key="8">
    <source>
        <dbReference type="SAM" id="Phobius"/>
    </source>
</evidence>
<reference evidence="9 10" key="1">
    <citation type="journal article" date="2016" name="Int. J. Syst. Evol. Microbiol.">
        <title>Pyruvatibacter mobilis gen. nov., sp. nov., a marine bacterium from the culture broth of Picochlorum sp. 122.</title>
        <authorList>
            <person name="Wang G."/>
            <person name="Tang M."/>
            <person name="Wu H."/>
            <person name="Dai S."/>
            <person name="Li T."/>
            <person name="Chen C."/>
            <person name="He H."/>
            <person name="Fan J."/>
            <person name="Xiang W."/>
            <person name="Li X."/>
        </authorList>
    </citation>
    <scope>NUCLEOTIDE SEQUENCE [LARGE SCALE GENOMIC DNA]</scope>
    <source>
        <strain evidence="9 10">GYP-11</strain>
    </source>
</reference>
<name>A0A845QAV6_9HYPH</name>
<keyword evidence="5 8" id="KW-1133">Transmembrane helix</keyword>
<evidence type="ECO:0000256" key="4">
    <source>
        <dbReference type="ARBA" id="ARBA00022692"/>
    </source>
</evidence>
<dbReference type="PANTHER" id="PTHR30558">
    <property type="entry name" value="EXBD MEMBRANE COMPONENT OF PMF-DRIVEN MACROMOLECULE IMPORT SYSTEM"/>
    <property type="match status" value="1"/>
</dbReference>
<dbReference type="Proteomes" id="UP000470384">
    <property type="component" value="Unassembled WGS sequence"/>
</dbReference>
<organism evidence="9 10">
    <name type="scientific">Pyruvatibacter mobilis</name>
    <dbReference type="NCBI Taxonomy" id="1712261"/>
    <lineage>
        <taxon>Bacteria</taxon>
        <taxon>Pseudomonadati</taxon>
        <taxon>Pseudomonadota</taxon>
        <taxon>Alphaproteobacteria</taxon>
        <taxon>Hyphomicrobiales</taxon>
        <taxon>Parvibaculaceae</taxon>
        <taxon>Pyruvatibacter</taxon>
    </lineage>
</organism>
<comment type="caution">
    <text evidence="9">The sequence shown here is derived from an EMBL/GenBank/DDBJ whole genome shotgun (WGS) entry which is preliminary data.</text>
</comment>
<keyword evidence="6 8" id="KW-0472">Membrane</keyword>
<dbReference type="GeneID" id="300654478"/>
<dbReference type="GO" id="GO:0015031">
    <property type="term" value="P:protein transport"/>
    <property type="evidence" value="ECO:0007669"/>
    <property type="project" value="UniProtKB-KW"/>
</dbReference>
<evidence type="ECO:0000256" key="6">
    <source>
        <dbReference type="ARBA" id="ARBA00023136"/>
    </source>
</evidence>
<dbReference type="EMBL" id="WXYQ01000006">
    <property type="protein sequence ID" value="NBG95775.1"/>
    <property type="molecule type" value="Genomic_DNA"/>
</dbReference>
<proteinExistence type="inferred from homology"/>
<keyword evidence="7" id="KW-0813">Transport</keyword>
<comment type="subcellular location">
    <subcellularLocation>
        <location evidence="1">Cell membrane</location>
        <topology evidence="1">Single-pass membrane protein</topology>
    </subcellularLocation>
    <subcellularLocation>
        <location evidence="7">Cell membrane</location>
        <topology evidence="7">Single-pass type II membrane protein</topology>
    </subcellularLocation>
</comment>
<evidence type="ECO:0000256" key="7">
    <source>
        <dbReference type="RuleBase" id="RU003879"/>
    </source>
</evidence>
<evidence type="ECO:0000313" key="10">
    <source>
        <dbReference type="Proteomes" id="UP000470384"/>
    </source>
</evidence>
<sequence>MQPSLKPRHRYRQNEDDRVLPLVNVVFLLLIFFMIAGQMVQQEEFNVAPPLSEAEGIDRLRTGTIEISVSGEIAFEGTRVSDDDLRRLIANKAQEKATPPLRVKADGGAEAVRVIEVMALLRDAGIKRVELVARQAPQ</sequence>